<name>A0ABR0SY65_9HYPO</name>
<evidence type="ECO:0000259" key="2">
    <source>
        <dbReference type="Pfam" id="PF22980"/>
    </source>
</evidence>
<dbReference type="EMBL" id="JAVFKD010000002">
    <property type="protein sequence ID" value="KAK5997107.1"/>
    <property type="molecule type" value="Genomic_DNA"/>
</dbReference>
<reference evidence="3 4" key="1">
    <citation type="submission" date="2024-01" db="EMBL/GenBank/DDBJ databases">
        <title>Complete genome of Cladobotryum mycophilum ATHUM6906.</title>
        <authorList>
            <person name="Christinaki A.C."/>
            <person name="Myridakis A.I."/>
            <person name="Kouvelis V.N."/>
        </authorList>
    </citation>
    <scope>NUCLEOTIDE SEQUENCE [LARGE SCALE GENOMIC DNA]</scope>
    <source>
        <strain evidence="3 4">ATHUM6906</strain>
    </source>
</reference>
<comment type="caution">
    <text evidence="3">The sequence shown here is derived from an EMBL/GenBank/DDBJ whole genome shotgun (WGS) entry which is preliminary data.</text>
</comment>
<feature type="domain" description="Myb-like DNA-binding" evidence="2">
    <location>
        <begin position="14"/>
        <end position="60"/>
    </location>
</feature>
<proteinExistence type="predicted"/>
<accession>A0ABR0SY65</accession>
<organism evidence="3 4">
    <name type="scientific">Cladobotryum mycophilum</name>
    <dbReference type="NCBI Taxonomy" id="491253"/>
    <lineage>
        <taxon>Eukaryota</taxon>
        <taxon>Fungi</taxon>
        <taxon>Dikarya</taxon>
        <taxon>Ascomycota</taxon>
        <taxon>Pezizomycotina</taxon>
        <taxon>Sordariomycetes</taxon>
        <taxon>Hypocreomycetidae</taxon>
        <taxon>Hypocreales</taxon>
        <taxon>Hypocreaceae</taxon>
        <taxon>Cladobotryum</taxon>
    </lineage>
</organism>
<dbReference type="Pfam" id="PF22980">
    <property type="entry name" value="Myb_DNA-bind_8"/>
    <property type="match status" value="1"/>
</dbReference>
<keyword evidence="4" id="KW-1185">Reference proteome</keyword>
<evidence type="ECO:0000313" key="4">
    <source>
        <dbReference type="Proteomes" id="UP001338125"/>
    </source>
</evidence>
<gene>
    <name evidence="3" type="ORF">PT974_02459</name>
</gene>
<feature type="region of interest" description="Disordered" evidence="1">
    <location>
        <begin position="62"/>
        <end position="147"/>
    </location>
</feature>
<dbReference type="Proteomes" id="UP001338125">
    <property type="component" value="Unassembled WGS sequence"/>
</dbReference>
<sequence>MPGETPKKEPTASEAMFFYAIVKHTRNKADIDWNAVAEEQGFKNAEVAKVRFGQVKRKLGIAGDATTTPKKAGATSAGPTPTKVTKNTGRAGTKGRGGGRGRVKKEEPVDDVDDDESKTVSSPVKGETPEGEEKLGIDAVMNDDDPF</sequence>
<protein>
    <recommendedName>
        <fullName evidence="2">Myb-like DNA-binding domain-containing protein</fullName>
    </recommendedName>
</protein>
<evidence type="ECO:0000313" key="3">
    <source>
        <dbReference type="EMBL" id="KAK5997107.1"/>
    </source>
</evidence>
<feature type="compositionally biased region" description="Basic and acidic residues" evidence="1">
    <location>
        <begin position="127"/>
        <end position="136"/>
    </location>
</feature>
<dbReference type="InterPro" id="IPR054505">
    <property type="entry name" value="Myb_DNA-bind_8"/>
</dbReference>
<evidence type="ECO:0000256" key="1">
    <source>
        <dbReference type="SAM" id="MobiDB-lite"/>
    </source>
</evidence>